<evidence type="ECO:0000313" key="1">
    <source>
        <dbReference type="EMBL" id="AWL28506.1"/>
    </source>
</evidence>
<organism evidence="1 2">
    <name type="scientific">Acinetobacter defluvii</name>
    <dbReference type="NCBI Taxonomy" id="1871111"/>
    <lineage>
        <taxon>Bacteria</taxon>
        <taxon>Pseudomonadati</taxon>
        <taxon>Pseudomonadota</taxon>
        <taxon>Gammaproteobacteria</taxon>
        <taxon>Moraxellales</taxon>
        <taxon>Moraxellaceae</taxon>
        <taxon>Acinetobacter</taxon>
    </lineage>
</organism>
<dbReference type="OrthoDB" id="6711748at2"/>
<accession>A0A2S2FBZ6</accession>
<name>A0A2S2FBZ6_9GAMM</name>
<gene>
    <name evidence="1" type="ORF">DJ533_07990</name>
</gene>
<dbReference type="Proteomes" id="UP000245977">
    <property type="component" value="Chromosome"/>
</dbReference>
<proteinExistence type="predicted"/>
<dbReference type="AlphaFoldDB" id="A0A2S2FBZ6"/>
<keyword evidence="2" id="KW-1185">Reference proteome</keyword>
<sequence length="98" mass="11135">MSIILICLGVAYLAVLILLWQLIALKKQAIQTEKLLAEQEKRLIHHEEHLAKTLKLMHDLANNVHGQNELLEQTTVQVKKLEIQNGELVSLISKIVKP</sequence>
<dbReference type="RefSeq" id="WP_065991865.1">
    <property type="nucleotide sequence ID" value="NZ_CP029397.2"/>
</dbReference>
<dbReference type="KEGG" id="adv:DJ533_07990"/>
<protein>
    <submittedName>
        <fullName evidence="1">Uncharacterized protein</fullName>
    </submittedName>
</protein>
<evidence type="ECO:0000313" key="2">
    <source>
        <dbReference type="Proteomes" id="UP000245977"/>
    </source>
</evidence>
<dbReference type="EMBL" id="CP029397">
    <property type="protein sequence ID" value="AWL28506.1"/>
    <property type="molecule type" value="Genomic_DNA"/>
</dbReference>
<reference evidence="1" key="1">
    <citation type="submission" date="2019-08" db="EMBL/GenBank/DDBJ databases">
        <title>The complete genome of Acinetobacter defluvii strain WCHAD010030.</title>
        <authorList>
            <person name="Hu Y."/>
            <person name="Qin J."/>
            <person name="Feng Y."/>
            <person name="Zong Z."/>
        </authorList>
    </citation>
    <scope>NUCLEOTIDE SEQUENCE</scope>
    <source>
        <strain evidence="1">WCHA30</strain>
    </source>
</reference>